<evidence type="ECO:0000256" key="1">
    <source>
        <dbReference type="SAM" id="MobiDB-lite"/>
    </source>
</evidence>
<feature type="compositionally biased region" description="Basic and acidic residues" evidence="1">
    <location>
        <begin position="1"/>
        <end position="11"/>
    </location>
</feature>
<sequence>MSYQEKRRLLDPEGYSPVALSDSEHNGQHPSKPRGCLQALVEAPIFQSLVGAVILANAVVIGLETEEAQQDEWKAQEERGGGGENSME</sequence>
<dbReference type="Proteomes" id="UP001642464">
    <property type="component" value="Unassembled WGS sequence"/>
</dbReference>
<feature type="compositionally biased region" description="Basic and acidic residues" evidence="1">
    <location>
        <begin position="71"/>
        <end position="81"/>
    </location>
</feature>
<keyword evidence="2" id="KW-0813">Transport</keyword>
<proteinExistence type="predicted"/>
<comment type="caution">
    <text evidence="2">The sequence shown here is derived from an EMBL/GenBank/DDBJ whole genome shotgun (WGS) entry which is preliminary data.</text>
</comment>
<dbReference type="GO" id="GO:0034220">
    <property type="term" value="P:monoatomic ion transmembrane transport"/>
    <property type="evidence" value="ECO:0007669"/>
    <property type="project" value="UniProtKB-KW"/>
</dbReference>
<feature type="region of interest" description="Disordered" evidence="1">
    <location>
        <begin position="1"/>
        <end position="33"/>
    </location>
</feature>
<keyword evidence="2" id="KW-0407">Ion channel</keyword>
<keyword evidence="2" id="KW-0406">Ion transport</keyword>
<reference evidence="2 3" key="1">
    <citation type="submission" date="2024-02" db="EMBL/GenBank/DDBJ databases">
        <authorList>
            <person name="Chen Y."/>
            <person name="Shah S."/>
            <person name="Dougan E. K."/>
            <person name="Thang M."/>
            <person name="Chan C."/>
        </authorList>
    </citation>
    <scope>NUCLEOTIDE SEQUENCE [LARGE SCALE GENOMIC DNA]</scope>
</reference>
<organism evidence="2 3">
    <name type="scientific">Durusdinium trenchii</name>
    <dbReference type="NCBI Taxonomy" id="1381693"/>
    <lineage>
        <taxon>Eukaryota</taxon>
        <taxon>Sar</taxon>
        <taxon>Alveolata</taxon>
        <taxon>Dinophyceae</taxon>
        <taxon>Suessiales</taxon>
        <taxon>Symbiodiniaceae</taxon>
        <taxon>Durusdinium</taxon>
    </lineage>
</organism>
<keyword evidence="3" id="KW-1185">Reference proteome</keyword>
<evidence type="ECO:0000313" key="2">
    <source>
        <dbReference type="EMBL" id="CAK9079421.1"/>
    </source>
</evidence>
<dbReference type="EMBL" id="CAXAMM010038607">
    <property type="protein sequence ID" value="CAK9079421.1"/>
    <property type="molecule type" value="Genomic_DNA"/>
</dbReference>
<gene>
    <name evidence="2" type="ORF">SCF082_LOCUS37891</name>
</gene>
<feature type="region of interest" description="Disordered" evidence="1">
    <location>
        <begin position="66"/>
        <end position="88"/>
    </location>
</feature>
<name>A0ABP0PTS4_9DINO</name>
<accession>A0ABP0PTS4</accession>
<protein>
    <submittedName>
        <fullName evidence="2">Sodium channel protein type 3 subunit alpha</fullName>
    </submittedName>
</protein>
<evidence type="ECO:0000313" key="3">
    <source>
        <dbReference type="Proteomes" id="UP001642464"/>
    </source>
</evidence>